<accession>A0A2P1EKN5</accession>
<dbReference type="Gene3D" id="1.25.40.20">
    <property type="entry name" value="Ankyrin repeat-containing domain"/>
    <property type="match status" value="1"/>
</dbReference>
<gene>
    <name evidence="1" type="ORF">mc_69</name>
</gene>
<keyword evidence="2" id="KW-1185">Reference proteome</keyword>
<dbReference type="InterPro" id="IPR002110">
    <property type="entry name" value="Ankyrin_rpt"/>
</dbReference>
<proteinExistence type="predicted"/>
<evidence type="ECO:0000313" key="2">
    <source>
        <dbReference type="Proteomes" id="UP000289600"/>
    </source>
</evidence>
<reference evidence="2" key="1">
    <citation type="submission" date="2018-01" db="EMBL/GenBank/DDBJ databases">
        <title>Testimony of 'menage a trois' revealed by the proteome of Megavirus virophage.</title>
        <authorList>
            <person name="Jeudy S."/>
            <person name="Bertaux L."/>
            <person name="Alempic J.-M."/>
            <person name="Lartigue A."/>
            <person name="Legendre M."/>
            <person name="Philippe N."/>
            <person name="Beucher L."/>
            <person name="Biondi E."/>
            <person name="Juul S."/>
            <person name="Turner D."/>
            <person name="Coute Y."/>
            <person name="Claverie J.-M."/>
            <person name="Abergel C."/>
        </authorList>
    </citation>
    <scope>NUCLEOTIDE SEQUENCE [LARGE SCALE GENOMIC DNA]</scope>
</reference>
<evidence type="ECO:0000313" key="1">
    <source>
        <dbReference type="EMBL" id="AVL94456.1"/>
    </source>
</evidence>
<organism evidence="1 2">
    <name type="scientific">Moumouvirus australiensis</name>
    <dbReference type="NCBI Taxonomy" id="2109587"/>
    <lineage>
        <taxon>Viruses</taxon>
        <taxon>Varidnaviria</taxon>
        <taxon>Bamfordvirae</taxon>
        <taxon>Nucleocytoviricota</taxon>
        <taxon>Megaviricetes</taxon>
        <taxon>Imitervirales</taxon>
        <taxon>Mimiviridae</taxon>
        <taxon>Megamimivirinae</taxon>
        <taxon>Moumouvirus</taxon>
        <taxon>Moumouvirus australiense</taxon>
    </lineage>
</organism>
<protein>
    <submittedName>
        <fullName evidence="1">Ankyrin repeat protein</fullName>
    </submittedName>
</protein>
<dbReference type="EMBL" id="MG807320">
    <property type="protein sequence ID" value="AVL94456.1"/>
    <property type="molecule type" value="Genomic_DNA"/>
</dbReference>
<dbReference type="SUPFAM" id="SSF48403">
    <property type="entry name" value="Ankyrin repeat"/>
    <property type="match status" value="1"/>
</dbReference>
<name>A0A2P1EKN5_9VIRU</name>
<sequence length="99" mass="11817">MIIYKIFYIACQKENFEVLKLLLDYGLHIDYNIDNIVSGITFIIRMKNVEIIKLFLSYGIDFSFLNKIHLKERITREEEVINILQDHGVNMSIIYKLLF</sequence>
<dbReference type="Pfam" id="PF13637">
    <property type="entry name" value="Ank_4"/>
    <property type="match status" value="1"/>
</dbReference>
<dbReference type="InterPro" id="IPR036770">
    <property type="entry name" value="Ankyrin_rpt-contain_sf"/>
</dbReference>
<dbReference type="Proteomes" id="UP000289600">
    <property type="component" value="Segment"/>
</dbReference>